<evidence type="ECO:0000259" key="16">
    <source>
        <dbReference type="PROSITE" id="PS50886"/>
    </source>
</evidence>
<keyword evidence="11 13" id="KW-0378">Hydrolase</keyword>
<reference evidence="17 18" key="1">
    <citation type="journal article" date="2017" name="Front. Genet.">
        <title>Draft sequencing of the heterozygous diploid genome of Satsuma (Citrus unshiu Marc.) using a hybrid assembly approach.</title>
        <authorList>
            <person name="Shimizu T."/>
            <person name="Tanizawa Y."/>
            <person name="Mochizuki T."/>
            <person name="Nagasaki H."/>
            <person name="Yoshioka T."/>
            <person name="Toyoda A."/>
            <person name="Fujiyama A."/>
            <person name="Kaminuma E."/>
            <person name="Nakamura Y."/>
        </authorList>
    </citation>
    <scope>NUCLEOTIDE SEQUENCE [LARGE SCALE GENOMIC DNA]</scope>
    <source>
        <strain evidence="18">cv. Miyagawa wase</strain>
    </source>
</reference>
<dbReference type="GO" id="GO:0000049">
    <property type="term" value="F:tRNA binding"/>
    <property type="evidence" value="ECO:0007669"/>
    <property type="project" value="UniProtKB-UniRule"/>
</dbReference>
<dbReference type="AlphaFoldDB" id="A0A2H5PX42"/>
<dbReference type="SUPFAM" id="SSF55920">
    <property type="entry name" value="Creatinase/aminopeptidase"/>
    <property type="match status" value="1"/>
</dbReference>
<evidence type="ECO:0000256" key="8">
    <source>
        <dbReference type="ARBA" id="ARBA00022555"/>
    </source>
</evidence>
<dbReference type="Gene3D" id="3.90.230.10">
    <property type="entry name" value="Creatinase/methionine aminopeptidase superfamily"/>
    <property type="match status" value="1"/>
</dbReference>
<feature type="binding site" evidence="13">
    <location>
        <position position="212"/>
    </location>
    <ligand>
        <name>a divalent metal cation</name>
        <dbReference type="ChEBI" id="CHEBI:60240"/>
        <label>2</label>
        <note>catalytic</note>
    </ligand>
</feature>
<evidence type="ECO:0000313" key="17">
    <source>
        <dbReference type="EMBL" id="GAY56936.1"/>
    </source>
</evidence>
<feature type="binding site" evidence="13">
    <location>
        <position position="212"/>
    </location>
    <ligand>
        <name>a divalent metal cation</name>
        <dbReference type="ChEBI" id="CHEBI:60240"/>
        <label>1</label>
    </ligand>
</feature>
<feature type="region of interest" description="Disordered" evidence="15">
    <location>
        <begin position="554"/>
        <end position="580"/>
    </location>
</feature>
<comment type="similarity">
    <text evidence="13">Belongs to the peptidase M24A family. Methionine aminopeptidase eukaryotic type 2 subfamily.</text>
</comment>
<dbReference type="InterPro" id="IPR002468">
    <property type="entry name" value="Pept_M24A_MAP2"/>
</dbReference>
<comment type="cofactor">
    <cofactor evidence="3">
        <name>Zn(2+)</name>
        <dbReference type="ChEBI" id="CHEBI:29105"/>
    </cofactor>
</comment>
<feature type="binding site" evidence="13">
    <location>
        <position position="345"/>
    </location>
    <ligand>
        <name>a divalent metal cation</name>
        <dbReference type="ChEBI" id="CHEBI:60240"/>
        <label>2</label>
        <note>catalytic</note>
    </ligand>
</feature>
<evidence type="ECO:0000256" key="10">
    <source>
        <dbReference type="ARBA" id="ARBA00022723"/>
    </source>
</evidence>
<dbReference type="InterPro" id="IPR036005">
    <property type="entry name" value="Creatinase/aminopeptidase-like"/>
</dbReference>
<keyword evidence="18" id="KW-1185">Reference proteome</keyword>
<feature type="binding site" evidence="13">
    <location>
        <position position="440"/>
    </location>
    <ligand>
        <name>a divalent metal cation</name>
        <dbReference type="ChEBI" id="CHEBI:60240"/>
        <label>1</label>
    </ligand>
</feature>
<dbReference type="GO" id="GO:0046872">
    <property type="term" value="F:metal ion binding"/>
    <property type="evidence" value="ECO:0007669"/>
    <property type="project" value="UniProtKB-UniRule"/>
</dbReference>
<comment type="subcellular location">
    <subcellularLocation>
        <location evidence="5 13">Cytoplasm</location>
    </subcellularLocation>
</comment>
<feature type="binding site" evidence="13">
    <location>
        <position position="181"/>
    </location>
    <ligand>
        <name>substrate</name>
    </ligand>
</feature>
<evidence type="ECO:0000256" key="3">
    <source>
        <dbReference type="ARBA" id="ARBA00001947"/>
    </source>
</evidence>
<dbReference type="Pfam" id="PF00557">
    <property type="entry name" value="Peptidase_M24"/>
    <property type="match status" value="2"/>
</dbReference>
<dbReference type="CDD" id="cd01088">
    <property type="entry name" value="MetAP2"/>
    <property type="match status" value="1"/>
</dbReference>
<evidence type="ECO:0000256" key="4">
    <source>
        <dbReference type="ARBA" id="ARBA00001954"/>
    </source>
</evidence>
<dbReference type="SUPFAM" id="SSF50249">
    <property type="entry name" value="Nucleic acid-binding proteins"/>
    <property type="match status" value="1"/>
</dbReference>
<dbReference type="GO" id="GO:0005737">
    <property type="term" value="C:cytoplasm"/>
    <property type="evidence" value="ECO:0007669"/>
    <property type="project" value="UniProtKB-SubCell"/>
</dbReference>
<dbReference type="Gene3D" id="1.10.10.10">
    <property type="entry name" value="Winged helix-like DNA-binding domain superfamily/Winged helix DNA-binding domain"/>
    <property type="match status" value="1"/>
</dbReference>
<keyword evidence="9 13" id="KW-0645">Protease</keyword>
<feature type="compositionally biased region" description="Low complexity" evidence="15">
    <location>
        <begin position="560"/>
        <end position="572"/>
    </location>
</feature>
<evidence type="ECO:0000256" key="15">
    <source>
        <dbReference type="SAM" id="MobiDB-lite"/>
    </source>
</evidence>
<dbReference type="EC" id="3.4.11.18" evidence="13"/>
<dbReference type="InterPro" id="IPR036390">
    <property type="entry name" value="WH_DNA-bd_sf"/>
</dbReference>
<dbReference type="Proteomes" id="UP000236630">
    <property type="component" value="Unassembled WGS sequence"/>
</dbReference>
<dbReference type="PROSITE" id="PS50886">
    <property type="entry name" value="TRBD"/>
    <property type="match status" value="1"/>
</dbReference>
<dbReference type="GO" id="GO:0070006">
    <property type="term" value="F:metalloaminopeptidase activity"/>
    <property type="evidence" value="ECO:0007669"/>
    <property type="project" value="UniProtKB-UniRule"/>
</dbReference>
<dbReference type="PROSITE" id="PS01202">
    <property type="entry name" value="MAP_2"/>
    <property type="match status" value="1"/>
</dbReference>
<keyword evidence="6 13" id="KW-0031">Aminopeptidase</keyword>
<dbReference type="InterPro" id="IPR002547">
    <property type="entry name" value="tRNA-bd_dom"/>
</dbReference>
<comment type="cofactor">
    <cofactor evidence="2">
        <name>Mn(2+)</name>
        <dbReference type="ChEBI" id="CHEBI:29035"/>
    </cofactor>
</comment>
<sequence>MKPLNTEVKTDENVSKEISIEENGTLESVNGNEEHSDVSSMQKDEEEEGKGDGLLFNDLKKKELPQQTDPPSIPVVDLFPSGEFPEGEIQQYKDDNLWRTTSEEKRELERLEKPKYNSVRQAAEVHRQVRKYIKSILKPGMLMTDLCETLENTVRKLISENGLQAGIAFPTGCSLNWVAAHWTPNSGDKTVLQYDDVMKLDFGTHIDGCIVDCAFTVAFNPMFDPLLEASREATNTGIKNSYQVAFDWRGVDLSLGLQEFTRLSRGVDRKEAGIDVRLCDIGAAIQEVMESYEVEINGKVFQVKSIRNLNGHSIGRYQIHAGKSVPIVKGGEQTKMEEGEFFAIETFASTGKGYVREDLECSHYMKNFDVGHIPLRLPRAKQLLATINKNFSTLAFCRRYLDRLGETKYLMALKNLCDTGIVQPYPPLCDIKGSYVSQFEHTILLRPTCKERFCSLGGAHKAITTEIAFEQKSSPFLTELIATATTTMAVTVSASILKSSSACVHMLLSSFSPAASFRTPPQFPLLRSSPITTITRTDRALLLLRPHHPKTSSFCTSPITNANAETTTTSESPPRPAVEDNSVNVKDAANMLDIRVGRIIKAWRHEEADSLYVEEVDVGEAEPRIICSGLVKYVPLDFLQDRSVVVLANLKPRNMRGVKSNGMLLAASDAAHENVELLEPPQGSVPGERIWFGSQEDKENQPAPASPNQVQKKKIWELVQPHLKTDASLVAMLGEHLMQTSAGAVMSRSLKNANIS</sequence>
<feature type="region of interest" description="Disordered" evidence="15">
    <location>
        <begin position="1"/>
        <end position="73"/>
    </location>
</feature>
<organism evidence="17 18">
    <name type="scientific">Citrus unshiu</name>
    <name type="common">Satsuma mandarin</name>
    <name type="synonym">Citrus nobilis var. unshiu</name>
    <dbReference type="NCBI Taxonomy" id="55188"/>
    <lineage>
        <taxon>Eukaryota</taxon>
        <taxon>Viridiplantae</taxon>
        <taxon>Streptophyta</taxon>
        <taxon>Embryophyta</taxon>
        <taxon>Tracheophyta</taxon>
        <taxon>Spermatophyta</taxon>
        <taxon>Magnoliopsida</taxon>
        <taxon>eudicotyledons</taxon>
        <taxon>Gunneridae</taxon>
        <taxon>Pentapetalae</taxon>
        <taxon>rosids</taxon>
        <taxon>malvids</taxon>
        <taxon>Sapindales</taxon>
        <taxon>Rutaceae</taxon>
        <taxon>Aurantioideae</taxon>
        <taxon>Citrus</taxon>
    </lineage>
</organism>
<dbReference type="InterPro" id="IPR050247">
    <property type="entry name" value="Met_Aminopeptidase_Type2"/>
</dbReference>
<dbReference type="FunFam" id="2.40.50.140:FF:000225">
    <property type="entry name" value="tyrosine--tRNA ligase, cytoplasmic"/>
    <property type="match status" value="1"/>
</dbReference>
<dbReference type="EMBL" id="BDQV01000149">
    <property type="protein sequence ID" value="GAY56936.1"/>
    <property type="molecule type" value="Genomic_DNA"/>
</dbReference>
<evidence type="ECO:0000256" key="7">
    <source>
        <dbReference type="ARBA" id="ARBA00022490"/>
    </source>
</evidence>
<evidence type="ECO:0000256" key="11">
    <source>
        <dbReference type="ARBA" id="ARBA00022801"/>
    </source>
</evidence>
<feature type="compositionally biased region" description="Basic and acidic residues" evidence="15">
    <location>
        <begin position="8"/>
        <end position="19"/>
    </location>
</feature>
<keyword evidence="12 14" id="KW-0694">RNA-binding</keyword>
<dbReference type="GO" id="GO:0004239">
    <property type="term" value="F:initiator methionyl aminopeptidase activity"/>
    <property type="evidence" value="ECO:0007669"/>
    <property type="project" value="UniProtKB-UniRule"/>
</dbReference>
<dbReference type="GO" id="GO:0006508">
    <property type="term" value="P:proteolysis"/>
    <property type="evidence" value="ECO:0007669"/>
    <property type="project" value="UniProtKB-KW"/>
</dbReference>
<comment type="cofactor">
    <cofactor evidence="4">
        <name>Fe(2+)</name>
        <dbReference type="ChEBI" id="CHEBI:29033"/>
    </cofactor>
</comment>
<feature type="binding site" evidence="13">
    <location>
        <position position="201"/>
    </location>
    <ligand>
        <name>a divalent metal cation</name>
        <dbReference type="ChEBI" id="CHEBI:60240"/>
        <label>1</label>
    </ligand>
</feature>
<evidence type="ECO:0000256" key="1">
    <source>
        <dbReference type="ARBA" id="ARBA00000294"/>
    </source>
</evidence>
<dbReference type="InterPro" id="IPR012340">
    <property type="entry name" value="NA-bd_OB-fold"/>
</dbReference>
<evidence type="ECO:0000256" key="13">
    <source>
        <dbReference type="HAMAP-Rule" id="MF_03175"/>
    </source>
</evidence>
<dbReference type="FunFam" id="1.10.10.10:FF:000106">
    <property type="entry name" value="Methionine aminopeptidase 2"/>
    <property type="match status" value="1"/>
</dbReference>
<comment type="caution">
    <text evidence="17">The sequence shown here is derived from an EMBL/GenBank/DDBJ whole genome shotgun (WGS) entry which is preliminary data.</text>
</comment>
<evidence type="ECO:0000256" key="2">
    <source>
        <dbReference type="ARBA" id="ARBA00001936"/>
    </source>
</evidence>
<keyword evidence="7 13" id="KW-0963">Cytoplasm</keyword>
<dbReference type="HAMAP" id="MF_03175">
    <property type="entry name" value="MetAP_2_euk"/>
    <property type="match status" value="1"/>
</dbReference>
<dbReference type="PANTHER" id="PTHR45777">
    <property type="entry name" value="METHIONINE AMINOPEPTIDASE 2"/>
    <property type="match status" value="1"/>
</dbReference>
<keyword evidence="8 14" id="KW-0820">tRNA-binding</keyword>
<dbReference type="InterPro" id="IPR036388">
    <property type="entry name" value="WH-like_DNA-bd_sf"/>
</dbReference>
<feature type="binding site" evidence="13">
    <location>
        <position position="440"/>
    </location>
    <ligand>
        <name>a divalent metal cation</name>
        <dbReference type="ChEBI" id="CHEBI:60240"/>
        <label>2</label>
        <note>catalytic</note>
    </ligand>
</feature>
<evidence type="ECO:0000256" key="9">
    <source>
        <dbReference type="ARBA" id="ARBA00022670"/>
    </source>
</evidence>
<dbReference type="PANTHER" id="PTHR45777:SF2">
    <property type="entry name" value="METHIONINE AMINOPEPTIDASE 2"/>
    <property type="match status" value="1"/>
</dbReference>
<protein>
    <recommendedName>
        <fullName evidence="13">Methionine aminopeptidase 2</fullName>
        <shortName evidence="13">MAP 2</shortName>
        <shortName evidence="13">MetAP 2</shortName>
        <ecNumber evidence="13">3.4.11.18</ecNumber>
    </recommendedName>
    <alternativeName>
        <fullName evidence="13">Peptidase M</fullName>
    </alternativeName>
</protein>
<dbReference type="InterPro" id="IPR000994">
    <property type="entry name" value="Pept_M24"/>
</dbReference>
<accession>A0A2H5PX42</accession>
<evidence type="ECO:0000313" key="18">
    <source>
        <dbReference type="Proteomes" id="UP000236630"/>
    </source>
</evidence>
<proteinExistence type="inferred from homology"/>
<dbReference type="InterPro" id="IPR018349">
    <property type="entry name" value="Pept_M24A_MAP2_BS"/>
</dbReference>
<comment type="cofactor">
    <cofactor evidence="13">
        <name>Co(2+)</name>
        <dbReference type="ChEBI" id="CHEBI:48828"/>
    </cofactor>
    <cofactor evidence="13">
        <name>Zn(2+)</name>
        <dbReference type="ChEBI" id="CHEBI:29105"/>
    </cofactor>
    <cofactor evidence="13">
        <name>Mn(2+)</name>
        <dbReference type="ChEBI" id="CHEBI:29035"/>
    </cofactor>
    <cofactor evidence="13">
        <name>Fe(2+)</name>
        <dbReference type="ChEBI" id="CHEBI:29033"/>
    </cofactor>
    <text evidence="13">Binds 2 divalent metal cations per subunit. Has a high-affinity and a low affinity metal-binding site. The true nature of the physiological cofactor is under debate. The enzyme is active with cobalt, zinc, manganese or divalent iron ions. Most likely, methionine aminopeptidases function as mononuclear Fe(2+)-metalloproteases under physiological conditions, and the catalytically relevant metal-binding site has been assigned to the histidine-containing high-affinity site.</text>
</comment>
<gene>
    <name evidence="17" type="ORF">CUMW_175670</name>
</gene>
<dbReference type="SUPFAM" id="SSF46785">
    <property type="entry name" value="Winged helix' DNA-binding domain"/>
    <property type="match status" value="1"/>
</dbReference>
<feature type="domain" description="TRNA-binding" evidence="16">
    <location>
        <begin position="588"/>
        <end position="691"/>
    </location>
</feature>
<feature type="binding site" evidence="13">
    <location>
        <position position="312"/>
    </location>
    <ligand>
        <name>a divalent metal cation</name>
        <dbReference type="ChEBI" id="CHEBI:60240"/>
        <label>2</label>
        <note>catalytic</note>
    </ligand>
</feature>
<dbReference type="Pfam" id="PF01588">
    <property type="entry name" value="tRNA_bind"/>
    <property type="match status" value="1"/>
</dbReference>
<dbReference type="STRING" id="55188.A0A2H5PX42"/>
<name>A0A2H5PX42_CITUN</name>
<dbReference type="Gene3D" id="2.40.50.140">
    <property type="entry name" value="Nucleic acid-binding proteins"/>
    <property type="match status" value="1"/>
</dbReference>
<evidence type="ECO:0000256" key="5">
    <source>
        <dbReference type="ARBA" id="ARBA00004496"/>
    </source>
</evidence>
<comment type="catalytic activity">
    <reaction evidence="1 13">
        <text>Release of N-terminal amino acids, preferentially methionine, from peptides and arylamides.</text>
        <dbReference type="EC" id="3.4.11.18"/>
    </reaction>
</comment>
<evidence type="ECO:0000256" key="14">
    <source>
        <dbReference type="PROSITE-ProRule" id="PRU00209"/>
    </source>
</evidence>
<keyword evidence="10 13" id="KW-0479">Metal-binding</keyword>
<evidence type="ECO:0000256" key="6">
    <source>
        <dbReference type="ARBA" id="ARBA00022438"/>
    </source>
</evidence>
<feature type="binding site" evidence="13">
    <location>
        <position position="320"/>
    </location>
    <ligand>
        <name>substrate</name>
    </ligand>
</feature>
<comment type="function">
    <text evidence="13">Cotranslationally removes the N-terminal methionine from nascent proteins. The N-terminal methionine is often cleaved when the second residue in the primary sequence is small and uncharged (Met-Ala-, Cys, Gly, Pro, Ser, Thr, or Val).</text>
</comment>
<dbReference type="CDD" id="cd02799">
    <property type="entry name" value="tRNA_bind_EMAP-II_like"/>
    <property type="match status" value="1"/>
</dbReference>
<evidence type="ECO:0000256" key="12">
    <source>
        <dbReference type="ARBA" id="ARBA00022884"/>
    </source>
</evidence>